<protein>
    <recommendedName>
        <fullName evidence="3">NAD-dependent epimerase/dehydratase domain-containing protein</fullName>
    </recommendedName>
</protein>
<dbReference type="PANTHER" id="PTHR10366">
    <property type="entry name" value="NAD DEPENDENT EPIMERASE/DEHYDRATASE"/>
    <property type="match status" value="1"/>
</dbReference>
<comment type="caution">
    <text evidence="4">The sequence shown here is derived from an EMBL/GenBank/DDBJ whole genome shotgun (WGS) entry which is preliminary data.</text>
</comment>
<evidence type="ECO:0000313" key="5">
    <source>
        <dbReference type="Proteomes" id="UP001147747"/>
    </source>
</evidence>
<evidence type="ECO:0000256" key="2">
    <source>
        <dbReference type="ARBA" id="ARBA00023445"/>
    </source>
</evidence>
<comment type="similarity">
    <text evidence="2">Belongs to the NAD(P)-dependent epimerase/dehydratase family. Dihydroflavonol-4-reductase subfamily.</text>
</comment>
<dbReference type="GeneID" id="81373595"/>
<name>A0A9W9VQG5_9EURO</name>
<evidence type="ECO:0000259" key="3">
    <source>
        <dbReference type="Pfam" id="PF01370"/>
    </source>
</evidence>
<dbReference type="GO" id="GO:0016616">
    <property type="term" value="F:oxidoreductase activity, acting on the CH-OH group of donors, NAD or NADP as acceptor"/>
    <property type="evidence" value="ECO:0007669"/>
    <property type="project" value="TreeGrafter"/>
</dbReference>
<dbReference type="OrthoDB" id="2735536at2759"/>
<feature type="domain" description="NAD-dependent epimerase/dehydratase" evidence="3">
    <location>
        <begin position="5"/>
        <end position="270"/>
    </location>
</feature>
<dbReference type="InterPro" id="IPR036291">
    <property type="entry name" value="NAD(P)-bd_dom_sf"/>
</dbReference>
<dbReference type="PANTHER" id="PTHR10366:SF814">
    <property type="entry name" value="NAD-DEPENDENT EPIMERASE_DEHYDRATASE DOMAIN-CONTAINING PROTEIN"/>
    <property type="match status" value="1"/>
</dbReference>
<proteinExistence type="inferred from homology"/>
<dbReference type="EMBL" id="JAPZBU010000009">
    <property type="protein sequence ID" value="KAJ5387437.1"/>
    <property type="molecule type" value="Genomic_DNA"/>
</dbReference>
<dbReference type="Proteomes" id="UP001147747">
    <property type="component" value="Unassembled WGS sequence"/>
</dbReference>
<reference evidence="4" key="1">
    <citation type="submission" date="2022-12" db="EMBL/GenBank/DDBJ databases">
        <authorList>
            <person name="Petersen C."/>
        </authorList>
    </citation>
    <scope>NUCLEOTIDE SEQUENCE</scope>
    <source>
        <strain evidence="4">IBT 29677</strain>
    </source>
</reference>
<dbReference type="InterPro" id="IPR001509">
    <property type="entry name" value="Epimerase_deHydtase"/>
</dbReference>
<dbReference type="Pfam" id="PF01370">
    <property type="entry name" value="Epimerase"/>
    <property type="match status" value="1"/>
</dbReference>
<keyword evidence="5" id="KW-1185">Reference proteome</keyword>
<dbReference type="RefSeq" id="XP_056485235.1">
    <property type="nucleotide sequence ID" value="XM_056634615.1"/>
</dbReference>
<dbReference type="AlphaFoldDB" id="A0A9W9VQG5"/>
<accession>A0A9W9VQG5</accession>
<evidence type="ECO:0000313" key="4">
    <source>
        <dbReference type="EMBL" id="KAJ5387437.1"/>
    </source>
</evidence>
<organism evidence="4 5">
    <name type="scientific">Penicillium cosmopolitanum</name>
    <dbReference type="NCBI Taxonomy" id="1131564"/>
    <lineage>
        <taxon>Eukaryota</taxon>
        <taxon>Fungi</taxon>
        <taxon>Dikarya</taxon>
        <taxon>Ascomycota</taxon>
        <taxon>Pezizomycotina</taxon>
        <taxon>Eurotiomycetes</taxon>
        <taxon>Eurotiomycetidae</taxon>
        <taxon>Eurotiales</taxon>
        <taxon>Aspergillaceae</taxon>
        <taxon>Penicillium</taxon>
    </lineage>
</organism>
<keyword evidence="1" id="KW-0560">Oxidoreductase</keyword>
<dbReference type="InterPro" id="IPR050425">
    <property type="entry name" value="NAD(P)_dehydrat-like"/>
</dbReference>
<evidence type="ECO:0000256" key="1">
    <source>
        <dbReference type="ARBA" id="ARBA00023002"/>
    </source>
</evidence>
<reference evidence="4" key="2">
    <citation type="journal article" date="2023" name="IMA Fungus">
        <title>Comparative genomic study of the Penicillium genus elucidates a diverse pangenome and 15 lateral gene transfer events.</title>
        <authorList>
            <person name="Petersen C."/>
            <person name="Sorensen T."/>
            <person name="Nielsen M.R."/>
            <person name="Sondergaard T.E."/>
            <person name="Sorensen J.L."/>
            <person name="Fitzpatrick D.A."/>
            <person name="Frisvad J.C."/>
            <person name="Nielsen K.L."/>
        </authorList>
    </citation>
    <scope>NUCLEOTIDE SEQUENCE</scope>
    <source>
        <strain evidence="4">IBT 29677</strain>
    </source>
</reference>
<dbReference type="SUPFAM" id="SSF51735">
    <property type="entry name" value="NAD(P)-binding Rossmann-fold domains"/>
    <property type="match status" value="1"/>
</dbReference>
<gene>
    <name evidence="4" type="ORF">N7509_009978</name>
</gene>
<dbReference type="Gene3D" id="3.40.50.720">
    <property type="entry name" value="NAD(P)-binding Rossmann-like Domain"/>
    <property type="match status" value="1"/>
</dbReference>
<sequence>MPLTLLTGSSGFVGATVLAHLIQHGHAVIAIVRSTSSADRILSTHPEWKKVVTFEVVSYFTKPGVFDFIFKKHSEIDFVIHVAAPLLDDPQNTDFVTHFEKPSIIGNIGLLKSAKSYSKVKAIAITGSINAITLGNAEDVGSRVLDNDQWLPLDRTDAIKAQNNYISYCVGKKVAEEAVWKFVKDEKPLFSVTNFMPPLIFGPPLQKVETITKLNFSTMQIYSIMNSAQSGSGTVPATAFPGFIDVRDLAELHIAALITPAAANKRFVVGHAISFDEIADYLRKMPELERRIGRNSGIVPTFPKFDIEAAIQAFPDLARGRPMEDTFTDTAKAILALEKA</sequence>